<feature type="transmembrane region" description="Helical" evidence="1">
    <location>
        <begin position="7"/>
        <end position="26"/>
    </location>
</feature>
<organism evidence="2 3">
    <name type="scientific">Lichenibacterium minor</name>
    <dbReference type="NCBI Taxonomy" id="2316528"/>
    <lineage>
        <taxon>Bacteria</taxon>
        <taxon>Pseudomonadati</taxon>
        <taxon>Pseudomonadota</taxon>
        <taxon>Alphaproteobacteria</taxon>
        <taxon>Hyphomicrobiales</taxon>
        <taxon>Lichenihabitantaceae</taxon>
        <taxon>Lichenibacterium</taxon>
    </lineage>
</organism>
<evidence type="ECO:0008006" key="4">
    <source>
        <dbReference type="Google" id="ProtNLM"/>
    </source>
</evidence>
<protein>
    <recommendedName>
        <fullName evidence="4">O-antigen ligase domain-containing protein</fullName>
    </recommendedName>
</protein>
<reference evidence="2 3" key="2">
    <citation type="submission" date="2019-02" db="EMBL/GenBank/DDBJ databases">
        <title>'Lichenibacterium ramalinii' gen. nov. sp. nov., 'Lichenibacterium minor' gen. nov. sp. nov.</title>
        <authorList>
            <person name="Pankratov T."/>
        </authorList>
    </citation>
    <scope>NUCLEOTIDE SEQUENCE [LARGE SCALE GENOMIC DNA]</scope>
    <source>
        <strain evidence="2 3">RmlP026</strain>
    </source>
</reference>
<dbReference type="InterPro" id="IPR048041">
    <property type="entry name" value="VpsF-like"/>
</dbReference>
<keyword evidence="3" id="KW-1185">Reference proteome</keyword>
<proteinExistence type="predicted"/>
<keyword evidence="1" id="KW-0812">Transmembrane</keyword>
<dbReference type="Proteomes" id="UP000290759">
    <property type="component" value="Unassembled WGS sequence"/>
</dbReference>
<gene>
    <name evidence="2" type="ORF">D3273_09040</name>
</gene>
<dbReference type="NCBIfam" id="NF038256">
    <property type="entry name" value="exopoly_VpsF"/>
    <property type="match status" value="1"/>
</dbReference>
<accession>A0A4Q2UB89</accession>
<feature type="transmembrane region" description="Helical" evidence="1">
    <location>
        <begin position="74"/>
        <end position="92"/>
    </location>
</feature>
<evidence type="ECO:0000313" key="3">
    <source>
        <dbReference type="Proteomes" id="UP000290759"/>
    </source>
</evidence>
<feature type="transmembrane region" description="Helical" evidence="1">
    <location>
        <begin position="98"/>
        <end position="116"/>
    </location>
</feature>
<dbReference type="EMBL" id="QYBB01000008">
    <property type="protein sequence ID" value="RYC32175.1"/>
    <property type="molecule type" value="Genomic_DNA"/>
</dbReference>
<evidence type="ECO:0000256" key="1">
    <source>
        <dbReference type="SAM" id="Phobius"/>
    </source>
</evidence>
<reference evidence="2 3" key="1">
    <citation type="submission" date="2018-12" db="EMBL/GenBank/DDBJ databases">
        <authorList>
            <person name="Grouzdev D.S."/>
            <person name="Krutkina M.S."/>
        </authorList>
    </citation>
    <scope>NUCLEOTIDE SEQUENCE [LARGE SCALE GENOMIC DNA]</scope>
    <source>
        <strain evidence="2 3">RmlP026</strain>
    </source>
</reference>
<dbReference type="AlphaFoldDB" id="A0A4Q2UB89"/>
<evidence type="ECO:0000313" key="2">
    <source>
        <dbReference type="EMBL" id="RYC32175.1"/>
    </source>
</evidence>
<feature type="transmembrane region" description="Helical" evidence="1">
    <location>
        <begin position="334"/>
        <end position="354"/>
    </location>
</feature>
<sequence length="405" mass="42264">MPLADTLLLVDAAIILAVSGGLLWTLGINYDGLTGSAPQKLHPSTYLTLLLVGWAAVRSGNPAGYLASAARRRPGGLLLAVVGVAFFLDVALRGAPGVAGTLDTFVLPGLLAILLADLVPAAMLRLEYVVHAVMLANALLGLFEFASGERFFPYRFDGAVFETDTRSASLQGHPLGNATLTACYVLALLTGGGGLSPAAKVGMTVLQCAALVAFGGRSAIVVTLALGGVHGLVRLHRLLSTGRVPILGAAAALLVLPLVPLGIGILASGGFFDALLDRFTDDGGSANARVAMFDLFGQLPLRDVVLAPETELVDTLRRIDGLEWGIENPVIRTLLYHGAVMTALLLGAVTLFLVEAGRRCRRGVALPMLAFAILANTFESLGGKTTLLAKFAVLALALYRQPDRR</sequence>
<feature type="transmembrane region" description="Helical" evidence="1">
    <location>
        <begin position="46"/>
        <end position="67"/>
    </location>
</feature>
<name>A0A4Q2UB89_9HYPH</name>
<dbReference type="RefSeq" id="WP_129225654.1">
    <property type="nucleotide sequence ID" value="NZ_QYBB01000008.1"/>
</dbReference>
<comment type="caution">
    <text evidence="2">The sequence shown here is derived from an EMBL/GenBank/DDBJ whole genome shotgun (WGS) entry which is preliminary data.</text>
</comment>
<keyword evidence="1" id="KW-0472">Membrane</keyword>
<feature type="transmembrane region" description="Helical" evidence="1">
    <location>
        <begin position="209"/>
        <end position="233"/>
    </location>
</feature>
<keyword evidence="1" id="KW-1133">Transmembrane helix</keyword>
<feature type="transmembrane region" description="Helical" evidence="1">
    <location>
        <begin position="245"/>
        <end position="272"/>
    </location>
</feature>
<dbReference type="OrthoDB" id="7987387at2"/>